<evidence type="ECO:0000256" key="3">
    <source>
        <dbReference type="ARBA" id="ARBA00022723"/>
    </source>
</evidence>
<organism evidence="9 10">
    <name type="scientific">Gottfriedia luciferensis</name>
    <dbReference type="NCBI Taxonomy" id="178774"/>
    <lineage>
        <taxon>Bacteria</taxon>
        <taxon>Bacillati</taxon>
        <taxon>Bacillota</taxon>
        <taxon>Bacilli</taxon>
        <taxon>Bacillales</taxon>
        <taxon>Bacillaceae</taxon>
        <taxon>Gottfriedia</taxon>
    </lineage>
</organism>
<dbReference type="EMBL" id="MDKC01000037">
    <property type="protein sequence ID" value="ODG89808.1"/>
    <property type="molecule type" value="Genomic_DNA"/>
</dbReference>
<comment type="caution">
    <text evidence="9">The sequence shown here is derived from an EMBL/GenBank/DDBJ whole genome shotgun (WGS) entry which is preliminary data.</text>
</comment>
<dbReference type="Gene3D" id="3.90.230.10">
    <property type="entry name" value="Creatinase/methionine aminopeptidase superfamily"/>
    <property type="match status" value="1"/>
</dbReference>
<keyword evidence="5" id="KW-0464">Manganese</keyword>
<accession>A0ABX2ZRW3</accession>
<dbReference type="PANTHER" id="PTHR46112">
    <property type="entry name" value="AMINOPEPTIDASE"/>
    <property type="match status" value="1"/>
</dbReference>
<dbReference type="InterPro" id="IPR001131">
    <property type="entry name" value="Peptidase_M24B_aminopep-P_CS"/>
</dbReference>
<evidence type="ECO:0000313" key="9">
    <source>
        <dbReference type="EMBL" id="ODG89808.1"/>
    </source>
</evidence>
<protein>
    <submittedName>
        <fullName evidence="9">Metallopeptidase</fullName>
    </submittedName>
</protein>
<keyword evidence="10" id="KW-1185">Reference proteome</keyword>
<dbReference type="CDD" id="cd01092">
    <property type="entry name" value="APP-like"/>
    <property type="match status" value="1"/>
</dbReference>
<evidence type="ECO:0000259" key="8">
    <source>
        <dbReference type="Pfam" id="PF01321"/>
    </source>
</evidence>
<proteinExistence type="inferred from homology"/>
<dbReference type="RefSeq" id="WP_069035571.1">
    <property type="nucleotide sequence ID" value="NZ_MDKC01000037.1"/>
</dbReference>
<dbReference type="InterPro" id="IPR000994">
    <property type="entry name" value="Pept_M24"/>
</dbReference>
<dbReference type="Pfam" id="PF00557">
    <property type="entry name" value="Peptidase_M24"/>
    <property type="match status" value="1"/>
</dbReference>
<dbReference type="Pfam" id="PF01321">
    <property type="entry name" value="Creatinase_N"/>
    <property type="match status" value="1"/>
</dbReference>
<comment type="similarity">
    <text evidence="2 6">Belongs to the peptidase M24B family.</text>
</comment>
<comment type="cofactor">
    <cofactor evidence="1">
        <name>Mn(2+)</name>
        <dbReference type="ChEBI" id="CHEBI:29035"/>
    </cofactor>
</comment>
<reference evidence="9 10" key="1">
    <citation type="submission" date="2016-07" db="EMBL/GenBank/DDBJ databases">
        <authorList>
            <person name="Townsley L."/>
            <person name="Shank E.A."/>
        </authorList>
    </citation>
    <scope>NUCLEOTIDE SEQUENCE [LARGE SCALE GENOMIC DNA]</scope>
    <source>
        <strain evidence="9 10">CH01</strain>
    </source>
</reference>
<dbReference type="InterPro" id="IPR050659">
    <property type="entry name" value="Peptidase_M24B"/>
</dbReference>
<dbReference type="InterPro" id="IPR029149">
    <property type="entry name" value="Creatin/AminoP/Spt16_N"/>
</dbReference>
<dbReference type="SUPFAM" id="SSF55920">
    <property type="entry name" value="Creatinase/aminopeptidase"/>
    <property type="match status" value="1"/>
</dbReference>
<dbReference type="SUPFAM" id="SSF53092">
    <property type="entry name" value="Creatinase/prolidase N-terminal domain"/>
    <property type="match status" value="1"/>
</dbReference>
<evidence type="ECO:0000313" key="10">
    <source>
        <dbReference type="Proteomes" id="UP000094580"/>
    </source>
</evidence>
<evidence type="ECO:0000256" key="4">
    <source>
        <dbReference type="ARBA" id="ARBA00022801"/>
    </source>
</evidence>
<feature type="domain" description="Creatinase N-terminal" evidence="8">
    <location>
        <begin position="4"/>
        <end position="137"/>
    </location>
</feature>
<dbReference type="PROSITE" id="PS00491">
    <property type="entry name" value="PROLINE_PEPTIDASE"/>
    <property type="match status" value="1"/>
</dbReference>
<evidence type="ECO:0000256" key="6">
    <source>
        <dbReference type="RuleBase" id="RU000590"/>
    </source>
</evidence>
<keyword evidence="4" id="KW-0378">Hydrolase</keyword>
<evidence type="ECO:0000256" key="5">
    <source>
        <dbReference type="ARBA" id="ARBA00023211"/>
    </source>
</evidence>
<sequence>MNYRMQELQTFLQKQSIPGGLVTSRQNIFYLSNFDYNPHERFVGIFVFPNDEPIFITPAMEVQMIKEAGWKHQILSYTDSDQPWALVGHLIESRNKMNQFAVEKDDISYSYIEKLQQIFGEVEFASLDSILTEMRLVKDADEIEILREAAAFADYGVQVGIDALKEGITELEVLGKIEFELKKKGIKEMSFPPIVLFGQNASNPHGASGDNKLKKGDTALFDLGVKYKGYCSDITRTIMYGNPGSELVKIYNTVLQANLAGVEASQPGTRIGDVDLSGRRVIQAAGYGDFFPHRIGHGLGIEIHEAPSINEVNEGLLKSGMVITIEPGIYLNSLGGVRIEDDVVISDYGCEVLTKFPKELMIVGVSDDEQN</sequence>
<feature type="domain" description="Peptidase M24" evidence="7">
    <location>
        <begin position="144"/>
        <end position="346"/>
    </location>
</feature>
<keyword evidence="3 6" id="KW-0479">Metal-binding</keyword>
<name>A0ABX2ZRW3_9BACI</name>
<dbReference type="Gene3D" id="3.40.350.10">
    <property type="entry name" value="Creatinase/prolidase N-terminal domain"/>
    <property type="match status" value="1"/>
</dbReference>
<evidence type="ECO:0000256" key="1">
    <source>
        <dbReference type="ARBA" id="ARBA00001936"/>
    </source>
</evidence>
<gene>
    <name evidence="9" type="ORF">BED47_15480</name>
</gene>
<evidence type="ECO:0000259" key="7">
    <source>
        <dbReference type="Pfam" id="PF00557"/>
    </source>
</evidence>
<dbReference type="Proteomes" id="UP000094580">
    <property type="component" value="Unassembled WGS sequence"/>
</dbReference>
<evidence type="ECO:0000256" key="2">
    <source>
        <dbReference type="ARBA" id="ARBA00008766"/>
    </source>
</evidence>
<dbReference type="PANTHER" id="PTHR46112:SF10">
    <property type="entry name" value="DIPEPTIDASE YKVY-RELATED"/>
    <property type="match status" value="1"/>
</dbReference>
<dbReference type="InterPro" id="IPR036005">
    <property type="entry name" value="Creatinase/aminopeptidase-like"/>
</dbReference>
<dbReference type="InterPro" id="IPR000587">
    <property type="entry name" value="Creatinase_N"/>
</dbReference>